<evidence type="ECO:0000256" key="3">
    <source>
        <dbReference type="ARBA" id="ARBA00022679"/>
    </source>
</evidence>
<gene>
    <name evidence="11" type="primary">yfiH</name>
    <name evidence="11" type="ORF">O1Q98_07070</name>
</gene>
<evidence type="ECO:0000256" key="10">
    <source>
        <dbReference type="RuleBase" id="RU361274"/>
    </source>
</evidence>
<keyword evidence="6" id="KW-0862">Zinc</keyword>
<dbReference type="InterPro" id="IPR003730">
    <property type="entry name" value="Cu_polyphenol_OxRdtase"/>
</dbReference>
<evidence type="ECO:0000256" key="5">
    <source>
        <dbReference type="ARBA" id="ARBA00022801"/>
    </source>
</evidence>
<organism evidence="11 12">
    <name type="scientific">Dickeya lacustris</name>
    <dbReference type="NCBI Taxonomy" id="2259638"/>
    <lineage>
        <taxon>Bacteria</taxon>
        <taxon>Pseudomonadati</taxon>
        <taxon>Pseudomonadota</taxon>
        <taxon>Gammaproteobacteria</taxon>
        <taxon>Enterobacterales</taxon>
        <taxon>Pectobacteriaceae</taxon>
        <taxon>Dickeya</taxon>
    </lineage>
</organism>
<dbReference type="SUPFAM" id="SSF64438">
    <property type="entry name" value="CNF1/YfiH-like putative cysteine hydrolases"/>
    <property type="match status" value="1"/>
</dbReference>
<dbReference type="PANTHER" id="PTHR30616:SF2">
    <property type="entry name" value="PURINE NUCLEOSIDE PHOSPHORYLASE LACC1"/>
    <property type="match status" value="1"/>
</dbReference>
<accession>A0ABY8GAQ5</accession>
<comment type="catalytic activity">
    <reaction evidence="7">
        <text>adenosine + H2O + H(+) = inosine + NH4(+)</text>
        <dbReference type="Rhea" id="RHEA:24408"/>
        <dbReference type="ChEBI" id="CHEBI:15377"/>
        <dbReference type="ChEBI" id="CHEBI:15378"/>
        <dbReference type="ChEBI" id="CHEBI:16335"/>
        <dbReference type="ChEBI" id="CHEBI:17596"/>
        <dbReference type="ChEBI" id="CHEBI:28938"/>
        <dbReference type="EC" id="3.5.4.4"/>
    </reaction>
    <physiologicalReaction direction="left-to-right" evidence="7">
        <dbReference type="Rhea" id="RHEA:24409"/>
    </physiologicalReaction>
</comment>
<evidence type="ECO:0000256" key="7">
    <source>
        <dbReference type="ARBA" id="ARBA00047989"/>
    </source>
</evidence>
<evidence type="ECO:0000256" key="4">
    <source>
        <dbReference type="ARBA" id="ARBA00022723"/>
    </source>
</evidence>
<proteinExistence type="inferred from homology"/>
<dbReference type="RefSeq" id="WP_125258501.1">
    <property type="nucleotide sequence ID" value="NZ_CP114280.1"/>
</dbReference>
<evidence type="ECO:0000256" key="2">
    <source>
        <dbReference type="ARBA" id="ARBA00007353"/>
    </source>
</evidence>
<keyword evidence="3 11" id="KW-0808">Transferase</keyword>
<dbReference type="InterPro" id="IPR011324">
    <property type="entry name" value="Cytotoxic_necrot_fac-like_cat"/>
</dbReference>
<keyword evidence="4" id="KW-0479">Metal-binding</keyword>
<reference evidence="11 12" key="1">
    <citation type="submission" date="2022-12" db="EMBL/GenBank/DDBJ databases">
        <title>Complete genome sequencing of Dickeya lacustris type strain LMG30899.</title>
        <authorList>
            <person name="Dobhal S."/>
            <person name="Arizala D."/>
            <person name="Arif M."/>
        </authorList>
    </citation>
    <scope>NUCLEOTIDE SEQUENCE [LARGE SCALE GENOMIC DNA]</scope>
    <source>
        <strain evidence="11 12">LMG30899</strain>
    </source>
</reference>
<comment type="catalytic activity">
    <reaction evidence="9">
        <text>S-methyl-5'-thioadenosine + phosphate = 5-(methylsulfanyl)-alpha-D-ribose 1-phosphate + adenine</text>
        <dbReference type="Rhea" id="RHEA:11852"/>
        <dbReference type="ChEBI" id="CHEBI:16708"/>
        <dbReference type="ChEBI" id="CHEBI:17509"/>
        <dbReference type="ChEBI" id="CHEBI:43474"/>
        <dbReference type="ChEBI" id="CHEBI:58533"/>
        <dbReference type="EC" id="2.4.2.28"/>
    </reaction>
    <physiologicalReaction direction="left-to-right" evidence="9">
        <dbReference type="Rhea" id="RHEA:11853"/>
    </physiologicalReaction>
</comment>
<dbReference type="Pfam" id="PF02578">
    <property type="entry name" value="Cu-oxidase_4"/>
    <property type="match status" value="1"/>
</dbReference>
<dbReference type="Gene3D" id="3.60.140.10">
    <property type="entry name" value="CNF1/YfiH-like putative cysteine hydrolases"/>
    <property type="match status" value="1"/>
</dbReference>
<dbReference type="Proteomes" id="UP001219630">
    <property type="component" value="Chromosome"/>
</dbReference>
<dbReference type="NCBIfam" id="NF007998">
    <property type="entry name" value="PRK10723.1"/>
    <property type="match status" value="1"/>
</dbReference>
<dbReference type="NCBIfam" id="TIGR00726">
    <property type="entry name" value="peptidoglycan editing factor PgeF"/>
    <property type="match status" value="1"/>
</dbReference>
<comment type="catalytic activity">
    <reaction evidence="1">
        <text>inosine + phosphate = alpha-D-ribose 1-phosphate + hypoxanthine</text>
        <dbReference type="Rhea" id="RHEA:27646"/>
        <dbReference type="ChEBI" id="CHEBI:17368"/>
        <dbReference type="ChEBI" id="CHEBI:17596"/>
        <dbReference type="ChEBI" id="CHEBI:43474"/>
        <dbReference type="ChEBI" id="CHEBI:57720"/>
        <dbReference type="EC" id="2.4.2.1"/>
    </reaction>
    <physiologicalReaction direction="left-to-right" evidence="1">
        <dbReference type="Rhea" id="RHEA:27647"/>
    </physiologicalReaction>
</comment>
<keyword evidence="5" id="KW-0378">Hydrolase</keyword>
<comment type="catalytic activity">
    <reaction evidence="8">
        <text>adenosine + phosphate = alpha-D-ribose 1-phosphate + adenine</text>
        <dbReference type="Rhea" id="RHEA:27642"/>
        <dbReference type="ChEBI" id="CHEBI:16335"/>
        <dbReference type="ChEBI" id="CHEBI:16708"/>
        <dbReference type="ChEBI" id="CHEBI:43474"/>
        <dbReference type="ChEBI" id="CHEBI:57720"/>
        <dbReference type="EC" id="2.4.2.1"/>
    </reaction>
    <physiologicalReaction direction="left-to-right" evidence="8">
        <dbReference type="Rhea" id="RHEA:27643"/>
    </physiologicalReaction>
</comment>
<sequence>MSSVSPLLIPDWPAPCTVRACSTRRLGGVSHAPYDSFNLGAHVGDDVDCVQENRQRLVSLAELPAMPYWLNQVHGTQVIALDGAIPESLTGDAVYTRTKNQVCAVMTADCLPVLFCSSDGQEIAAAHAGWRGLHAGVLEQTLCHFRANPADIMAWMGPAIGPQHFEVGAEVREAFLDVDAAADCAFVAHNGKFLADIYQLARLRLQAAGVSRVFGGTACTVSHREHFFSYRRDRTTGRMATLIWLI</sequence>
<evidence type="ECO:0000256" key="9">
    <source>
        <dbReference type="ARBA" id="ARBA00049893"/>
    </source>
</evidence>
<evidence type="ECO:0000256" key="6">
    <source>
        <dbReference type="ARBA" id="ARBA00022833"/>
    </source>
</evidence>
<evidence type="ECO:0000256" key="1">
    <source>
        <dbReference type="ARBA" id="ARBA00000553"/>
    </source>
</evidence>
<dbReference type="EMBL" id="CP114280">
    <property type="protein sequence ID" value="WFN56983.1"/>
    <property type="molecule type" value="Genomic_DNA"/>
</dbReference>
<keyword evidence="12" id="KW-1185">Reference proteome</keyword>
<evidence type="ECO:0000313" key="11">
    <source>
        <dbReference type="EMBL" id="WFN56983.1"/>
    </source>
</evidence>
<name>A0ABY8GAQ5_9GAMM</name>
<evidence type="ECO:0000313" key="12">
    <source>
        <dbReference type="Proteomes" id="UP001219630"/>
    </source>
</evidence>
<evidence type="ECO:0000256" key="8">
    <source>
        <dbReference type="ARBA" id="ARBA00048968"/>
    </source>
</evidence>
<protein>
    <recommendedName>
        <fullName evidence="10">Purine nucleoside phosphorylase</fullName>
    </recommendedName>
</protein>
<dbReference type="GO" id="GO:0004731">
    <property type="term" value="F:purine-nucleoside phosphorylase activity"/>
    <property type="evidence" value="ECO:0007669"/>
    <property type="project" value="UniProtKB-EC"/>
</dbReference>
<keyword evidence="11" id="KW-0328">Glycosyltransferase</keyword>
<dbReference type="CDD" id="cd16833">
    <property type="entry name" value="YfiH"/>
    <property type="match status" value="1"/>
</dbReference>
<comment type="similarity">
    <text evidence="2 10">Belongs to the purine nucleoside phosphorylase YfiH/LACC1 family.</text>
</comment>
<dbReference type="PANTHER" id="PTHR30616">
    <property type="entry name" value="UNCHARACTERIZED PROTEIN YFIH"/>
    <property type="match status" value="1"/>
</dbReference>
<dbReference type="InterPro" id="IPR038371">
    <property type="entry name" value="Cu_polyphenol_OxRdtase_sf"/>
</dbReference>